<comment type="caution">
    <text evidence="1">The sequence shown here is derived from an EMBL/GenBank/DDBJ whole genome shotgun (WGS) entry which is preliminary data.</text>
</comment>
<sequence>MRCNPSRVPSTWRRSAVPRSGPIVIAIEHRIAEANVAEFLCAMSEEQPAAASFARASAAQGAALINLNRFPPISSYKYRSPSTSMTSSVSLS</sequence>
<evidence type="ECO:0000313" key="1">
    <source>
        <dbReference type="EMBL" id="RSV03066.1"/>
    </source>
</evidence>
<dbReference type="Proteomes" id="UP000286681">
    <property type="component" value="Unassembled WGS sequence"/>
</dbReference>
<proteinExistence type="predicted"/>
<organism evidence="1 2">
    <name type="scientific">Sphingomonas koreensis</name>
    <dbReference type="NCBI Taxonomy" id="93064"/>
    <lineage>
        <taxon>Bacteria</taxon>
        <taxon>Pseudomonadati</taxon>
        <taxon>Pseudomonadota</taxon>
        <taxon>Alphaproteobacteria</taxon>
        <taxon>Sphingomonadales</taxon>
        <taxon>Sphingomonadaceae</taxon>
        <taxon>Sphingomonas</taxon>
    </lineage>
</organism>
<reference evidence="1 2" key="1">
    <citation type="submission" date="2018-07" db="EMBL/GenBank/DDBJ databases">
        <title>Genomic and Epidemiologic Investigation of an Indolent Hospital Outbreak.</title>
        <authorList>
            <person name="Johnson R.C."/>
            <person name="Deming C."/>
            <person name="Conlan S."/>
            <person name="Zellmer C.J."/>
            <person name="Michelin A.V."/>
            <person name="Lee-Lin S."/>
            <person name="Thomas P.J."/>
            <person name="Park M."/>
            <person name="Weingarten R.A."/>
            <person name="Less J."/>
            <person name="Dekker J.P."/>
            <person name="Frank K.M."/>
            <person name="Musser K.A."/>
            <person name="Mcquiston J.R."/>
            <person name="Henderson D.K."/>
            <person name="Lau A.F."/>
            <person name="Palmore T.N."/>
            <person name="Segre J.A."/>
        </authorList>
    </citation>
    <scope>NUCLEOTIDE SEQUENCE [LARGE SCALE GENOMIC DNA]</scope>
    <source>
        <strain evidence="1 2">SK-NIH.Env10_0317</strain>
    </source>
</reference>
<dbReference type="EMBL" id="QQWO01000008">
    <property type="protein sequence ID" value="RSV03066.1"/>
    <property type="molecule type" value="Genomic_DNA"/>
</dbReference>
<name>A0AAJ4VB96_9SPHN</name>
<protein>
    <submittedName>
        <fullName evidence="1">Uncharacterized protein</fullName>
    </submittedName>
</protein>
<evidence type="ECO:0000313" key="2">
    <source>
        <dbReference type="Proteomes" id="UP000286681"/>
    </source>
</evidence>
<gene>
    <name evidence="1" type="ORF">CA257_11295</name>
</gene>
<accession>A0AAJ4VB96</accession>
<dbReference type="AlphaFoldDB" id="A0AAJ4VB96"/>